<evidence type="ECO:0000256" key="1">
    <source>
        <dbReference type="ARBA" id="ARBA00022485"/>
    </source>
</evidence>
<evidence type="ECO:0000256" key="3">
    <source>
        <dbReference type="ARBA" id="ARBA00022723"/>
    </source>
</evidence>
<dbReference type="Proteomes" id="UP001519308">
    <property type="component" value="Unassembled WGS sequence"/>
</dbReference>
<evidence type="ECO:0000259" key="8">
    <source>
        <dbReference type="PROSITE" id="PS51918"/>
    </source>
</evidence>
<feature type="compositionally biased region" description="Basic and acidic residues" evidence="7">
    <location>
        <begin position="629"/>
        <end position="650"/>
    </location>
</feature>
<dbReference type="InterPro" id="IPR058240">
    <property type="entry name" value="rSAM_sf"/>
</dbReference>
<keyword evidence="10" id="KW-1185">Reference proteome</keyword>
<feature type="compositionally biased region" description="Basic and acidic residues" evidence="7">
    <location>
        <begin position="601"/>
        <end position="619"/>
    </location>
</feature>
<keyword evidence="2 6" id="KW-0949">S-adenosyl-L-methionine</keyword>
<dbReference type="InterPro" id="IPR022946">
    <property type="entry name" value="UPF0313"/>
</dbReference>
<evidence type="ECO:0000256" key="7">
    <source>
        <dbReference type="SAM" id="MobiDB-lite"/>
    </source>
</evidence>
<dbReference type="InterPro" id="IPR006638">
    <property type="entry name" value="Elp3/MiaA/NifB-like_rSAM"/>
</dbReference>
<dbReference type="SFLD" id="SFLDS00029">
    <property type="entry name" value="Radical_SAM"/>
    <property type="match status" value="1"/>
</dbReference>
<dbReference type="SUPFAM" id="SSF102114">
    <property type="entry name" value="Radical SAM enzymes"/>
    <property type="match status" value="1"/>
</dbReference>
<dbReference type="InterPro" id="IPR023404">
    <property type="entry name" value="rSAM_horseshoe"/>
</dbReference>
<evidence type="ECO:0000313" key="9">
    <source>
        <dbReference type="EMBL" id="MBP2020920.1"/>
    </source>
</evidence>
<evidence type="ECO:0000256" key="2">
    <source>
        <dbReference type="ARBA" id="ARBA00022691"/>
    </source>
</evidence>
<keyword evidence="1 6" id="KW-0004">4Fe-4S</keyword>
<feature type="binding site" evidence="6">
    <location>
        <position position="309"/>
    </location>
    <ligand>
        <name>[4Fe-4S] cluster</name>
        <dbReference type="ChEBI" id="CHEBI:49883"/>
        <note>4Fe-4S-S-AdoMet</note>
    </ligand>
</feature>
<dbReference type="HAMAP" id="MF_01251">
    <property type="entry name" value="UPF0313"/>
    <property type="match status" value="1"/>
</dbReference>
<feature type="compositionally biased region" description="Basic and acidic residues" evidence="7">
    <location>
        <begin position="673"/>
        <end position="683"/>
    </location>
</feature>
<comment type="similarity">
    <text evidence="6">Belongs to the UPF0313 family.</text>
</comment>
<dbReference type="Gene3D" id="3.80.30.20">
    <property type="entry name" value="tm_1862 like domain"/>
    <property type="match status" value="1"/>
</dbReference>
<dbReference type="EMBL" id="JAGGLL010000004">
    <property type="protein sequence ID" value="MBP2020920.1"/>
    <property type="molecule type" value="Genomic_DNA"/>
</dbReference>
<dbReference type="SFLD" id="SFLDG01082">
    <property type="entry name" value="B12-binding_domain_containing"/>
    <property type="match status" value="1"/>
</dbReference>
<evidence type="ECO:0000256" key="5">
    <source>
        <dbReference type="ARBA" id="ARBA00023014"/>
    </source>
</evidence>
<proteinExistence type="inferred from homology"/>
<comment type="cofactor">
    <cofactor evidence="6">
        <name>[4Fe-4S] cluster</name>
        <dbReference type="ChEBI" id="CHEBI:49883"/>
    </cofactor>
    <text evidence="6">Binds 1 [4Fe-4S] cluster. The cluster is coordinated with 3 cysteines and an exchangeable S-adenosyl-L-methionine.</text>
</comment>
<dbReference type="SFLD" id="SFLDG01069">
    <property type="entry name" value="UPF0313"/>
    <property type="match status" value="1"/>
</dbReference>
<dbReference type="InterPro" id="IPR024560">
    <property type="entry name" value="UPF0313_C"/>
</dbReference>
<evidence type="ECO:0000256" key="4">
    <source>
        <dbReference type="ARBA" id="ARBA00023004"/>
    </source>
</evidence>
<organism evidence="9 10">
    <name type="scientific">Clostridium punense</name>
    <dbReference type="NCBI Taxonomy" id="1054297"/>
    <lineage>
        <taxon>Bacteria</taxon>
        <taxon>Bacillati</taxon>
        <taxon>Bacillota</taxon>
        <taxon>Clostridia</taxon>
        <taxon>Eubacteriales</taxon>
        <taxon>Clostridiaceae</taxon>
        <taxon>Clostridium</taxon>
    </lineage>
</organism>
<evidence type="ECO:0000313" key="10">
    <source>
        <dbReference type="Proteomes" id="UP001519308"/>
    </source>
</evidence>
<feature type="binding site" evidence="6">
    <location>
        <position position="313"/>
    </location>
    <ligand>
        <name>[4Fe-4S] cluster</name>
        <dbReference type="ChEBI" id="CHEBI:49883"/>
        <note>4Fe-4S-S-AdoMet</note>
    </ligand>
</feature>
<dbReference type="InterPro" id="IPR013704">
    <property type="entry name" value="UPF0313_N"/>
</dbReference>
<gene>
    <name evidence="9" type="ORF">J2Z44_000704</name>
</gene>
<keyword evidence="5 6" id="KW-0411">Iron-sulfur</keyword>
<dbReference type="Pfam" id="PF08497">
    <property type="entry name" value="Radical_SAM_N"/>
    <property type="match status" value="1"/>
</dbReference>
<keyword evidence="4 6" id="KW-0408">Iron</keyword>
<dbReference type="RefSeq" id="WP_021283384.1">
    <property type="nucleotide sequence ID" value="NZ_JAGGLL010000004.1"/>
</dbReference>
<name>A0ABS4JZH3_9CLOT</name>
<dbReference type="SMART" id="SM00729">
    <property type="entry name" value="Elp3"/>
    <property type="match status" value="1"/>
</dbReference>
<comment type="caution">
    <text evidence="9">The sequence shown here is derived from an EMBL/GenBank/DDBJ whole genome shotgun (WGS) entry which is preliminary data.</text>
</comment>
<keyword evidence="3 6" id="KW-0479">Metal-binding</keyword>
<evidence type="ECO:0000256" key="6">
    <source>
        <dbReference type="HAMAP-Rule" id="MF_01251"/>
    </source>
</evidence>
<dbReference type="PANTHER" id="PTHR32331">
    <property type="entry name" value="UPF0313 PROTEIN YGIQ"/>
    <property type="match status" value="1"/>
</dbReference>
<feature type="region of interest" description="Disordered" evidence="7">
    <location>
        <begin position="601"/>
        <end position="683"/>
    </location>
</feature>
<dbReference type="PROSITE" id="PS51918">
    <property type="entry name" value="RADICAL_SAM"/>
    <property type="match status" value="1"/>
</dbReference>
<accession>A0ABS4JZH3</accession>
<reference evidence="9 10" key="1">
    <citation type="submission" date="2021-03" db="EMBL/GenBank/DDBJ databases">
        <title>Genomic Encyclopedia of Type Strains, Phase IV (KMG-IV): sequencing the most valuable type-strain genomes for metagenomic binning, comparative biology and taxonomic classification.</title>
        <authorList>
            <person name="Goeker M."/>
        </authorList>
    </citation>
    <scope>NUCLEOTIDE SEQUENCE [LARGE SCALE GENOMIC DNA]</scope>
    <source>
        <strain evidence="9 10">DSM 28650</strain>
    </source>
</reference>
<dbReference type="InterPro" id="IPR007197">
    <property type="entry name" value="rSAM"/>
</dbReference>
<feature type="domain" description="Radical SAM core" evidence="8">
    <location>
        <begin position="295"/>
        <end position="566"/>
    </location>
</feature>
<dbReference type="PANTHER" id="PTHR32331:SF0">
    <property type="entry name" value="UPF0313 PROTEIN YGIQ"/>
    <property type="match status" value="1"/>
</dbReference>
<protein>
    <submittedName>
        <fullName evidence="9">Radical SAM protein YgiQ</fullName>
    </submittedName>
</protein>
<dbReference type="Pfam" id="PF11842">
    <property type="entry name" value="DUF3362"/>
    <property type="match status" value="1"/>
</dbReference>
<feature type="binding site" evidence="6">
    <location>
        <position position="316"/>
    </location>
    <ligand>
        <name>[4Fe-4S] cluster</name>
        <dbReference type="ChEBI" id="CHEBI:49883"/>
        <note>4Fe-4S-S-AdoMet</note>
    </ligand>
</feature>
<dbReference type="NCBIfam" id="TIGR03904">
    <property type="entry name" value="SAM_YgiQ"/>
    <property type="match status" value="1"/>
</dbReference>
<sequence length="683" mass="78141">MDNNGFLPINKEDMLKRGWEQLDFILVTGDAYVDHHSFGAAIISRVLVSKGYKVGIIAQPSWKDTEDFKKLGTPRLGFLVNSGNMDSMVNHYTVSKKLRDKDMYSPGGQMGLRPDRATIVYCNKIREAFKGIPIIIGGIEASLRRFAHYDYWSDKVRKSMLIDSTADLLIYGMSEKQIVEVADRLNEGKDIKSITDVPGTCYVTESLQGMENYIEIPSYKEVCKDKIKYAEAFKMQYDEQDPIRGNTVVQKHTNGYLVQNKPEMPLTREELDKVYALPYEKNYHPIYEEAGGIPAIEEVKFSIVSSRGCFGSCAFCAITFHQGRIVQSRSEASIVEEAKDITEFKDFKGYIHDVGGPTANFRHPACKKQLKLGACKDKQCLYPNPCKNLDVDHMEYLQVLKSVRELPKIKKVFVRSGLRYDYMMADTKDTFFKELVKHHVSGKLKVAPEHVSPIVLKFMGKPAGKTYDKFTDKFYKINCEMGKKQYVIPYLMSSHPGCSIKEAVELAEYLRDIKYQPEQVQDFYPTPGTLSTTMFYTGLDPLTMKEVHVPKIRHEKAMQRALLQYKDPMKYDLVYSALVEAGREDLIGFGEKCLIKPRKNKMEVRTDGKKDSLKNERKWIKNHTSQKGDYNKDREKPRGSKDKNMADKSKLVNKKGKNLMNEGLGKKSNKVSKYNEGKKSSRR</sequence>